<dbReference type="GO" id="GO:0032259">
    <property type="term" value="P:methylation"/>
    <property type="evidence" value="ECO:0007669"/>
    <property type="project" value="UniProtKB-KW"/>
</dbReference>
<dbReference type="SUPFAM" id="SSF53335">
    <property type="entry name" value="S-adenosyl-L-methionine-dependent methyltransferases"/>
    <property type="match status" value="1"/>
</dbReference>
<dbReference type="InterPro" id="IPR013216">
    <property type="entry name" value="Methyltransf_11"/>
</dbReference>
<proteinExistence type="predicted"/>
<reference evidence="2 3" key="1">
    <citation type="submission" date="2019-03" db="EMBL/GenBank/DDBJ databases">
        <title>Genomic Encyclopedia of Type Strains, Phase IV (KMG-IV): sequencing the most valuable type-strain genomes for metagenomic binning, comparative biology and taxonomic classification.</title>
        <authorList>
            <person name="Goeker M."/>
        </authorList>
    </citation>
    <scope>NUCLEOTIDE SEQUENCE [LARGE SCALE GENOMIC DNA]</scope>
    <source>
        <strain evidence="2 3">DSM 19610</strain>
    </source>
</reference>
<dbReference type="AlphaFoldDB" id="A0A4R1HLT5"/>
<dbReference type="OrthoDB" id="9777638at2"/>
<keyword evidence="2" id="KW-0489">Methyltransferase</keyword>
<comment type="caution">
    <text evidence="2">The sequence shown here is derived from an EMBL/GenBank/DDBJ whole genome shotgun (WGS) entry which is preliminary data.</text>
</comment>
<protein>
    <submittedName>
        <fullName evidence="2">Methyltransferase family protein</fullName>
    </submittedName>
</protein>
<organism evidence="2 3">
    <name type="scientific">Thiogranum longum</name>
    <dbReference type="NCBI Taxonomy" id="1537524"/>
    <lineage>
        <taxon>Bacteria</taxon>
        <taxon>Pseudomonadati</taxon>
        <taxon>Pseudomonadota</taxon>
        <taxon>Gammaproteobacteria</taxon>
        <taxon>Chromatiales</taxon>
        <taxon>Ectothiorhodospiraceae</taxon>
        <taxon>Thiogranum</taxon>
    </lineage>
</organism>
<dbReference type="EMBL" id="SMFX01000001">
    <property type="protein sequence ID" value="TCK18172.1"/>
    <property type="molecule type" value="Genomic_DNA"/>
</dbReference>
<sequence>MADCAAGLGWLSFAYLLYGGKQAILIEPDRQRIIAAKEIAGILGLYDRCCFENALLENVRLLDNSVDVFCSIETLEHVGGHNVCACIENIARVARQMVLLTTPNKLFPVIAHDTRLPFAHWLPSRLLQHYAKAFGRLDKEQGNYFLAPWHLGPLRRKFHSNASYQTFSSIDEFDGFYPHYLPYGRDTPGRYRTMPSGAKRVFVKWAGKFLGSNAYMISPNLSTVWTTTTRPAESSGSQLGSVWH</sequence>
<evidence type="ECO:0000313" key="2">
    <source>
        <dbReference type="EMBL" id="TCK18172.1"/>
    </source>
</evidence>
<dbReference type="Gene3D" id="3.40.50.150">
    <property type="entry name" value="Vaccinia Virus protein VP39"/>
    <property type="match status" value="1"/>
</dbReference>
<dbReference type="Pfam" id="PF08241">
    <property type="entry name" value="Methyltransf_11"/>
    <property type="match status" value="1"/>
</dbReference>
<dbReference type="GO" id="GO:0008757">
    <property type="term" value="F:S-adenosylmethionine-dependent methyltransferase activity"/>
    <property type="evidence" value="ECO:0007669"/>
    <property type="project" value="InterPro"/>
</dbReference>
<keyword evidence="2" id="KW-0808">Transferase</keyword>
<evidence type="ECO:0000313" key="3">
    <source>
        <dbReference type="Proteomes" id="UP000295707"/>
    </source>
</evidence>
<accession>A0A4R1HLT5</accession>
<dbReference type="Proteomes" id="UP000295707">
    <property type="component" value="Unassembled WGS sequence"/>
</dbReference>
<gene>
    <name evidence="2" type="ORF">DFR30_1443</name>
</gene>
<keyword evidence="3" id="KW-1185">Reference proteome</keyword>
<evidence type="ECO:0000259" key="1">
    <source>
        <dbReference type="Pfam" id="PF08241"/>
    </source>
</evidence>
<name>A0A4R1HLT5_9GAMM</name>
<dbReference type="InterPro" id="IPR029063">
    <property type="entry name" value="SAM-dependent_MTases_sf"/>
</dbReference>
<dbReference type="RefSeq" id="WP_132971996.1">
    <property type="nucleotide sequence ID" value="NZ_SMFX01000001.1"/>
</dbReference>
<feature type="domain" description="Methyltransferase type 11" evidence="1">
    <location>
        <begin position="3"/>
        <end position="96"/>
    </location>
</feature>